<protein>
    <recommendedName>
        <fullName evidence="6">FAM69 protein-kinase domain-containing protein</fullName>
    </recommendedName>
</protein>
<proteinExistence type="inferred from homology"/>
<comment type="similarity">
    <text evidence="2">Belongs to the DIPK family.</text>
</comment>
<gene>
    <name evidence="7" type="ORF">g.22196</name>
</gene>
<keyword evidence="5" id="KW-0812">Transmembrane</keyword>
<accession>A0A1B6L7C7</accession>
<keyword evidence="3" id="KW-0964">Secreted</keyword>
<evidence type="ECO:0000256" key="4">
    <source>
        <dbReference type="ARBA" id="ARBA00022729"/>
    </source>
</evidence>
<comment type="subcellular location">
    <subcellularLocation>
        <location evidence="1">Secreted</location>
    </subcellularLocation>
</comment>
<evidence type="ECO:0000256" key="3">
    <source>
        <dbReference type="ARBA" id="ARBA00022525"/>
    </source>
</evidence>
<dbReference type="AlphaFoldDB" id="A0A1B6L7C7"/>
<evidence type="ECO:0000256" key="5">
    <source>
        <dbReference type="SAM" id="Phobius"/>
    </source>
</evidence>
<reference evidence="7" key="1">
    <citation type="submission" date="2015-11" db="EMBL/GenBank/DDBJ databases">
        <title>De novo transcriptome assembly of four potential Pierce s Disease insect vectors from Arizona vineyards.</title>
        <authorList>
            <person name="Tassone E.E."/>
        </authorList>
    </citation>
    <scope>NUCLEOTIDE SEQUENCE</scope>
</reference>
<keyword evidence="4" id="KW-0732">Signal</keyword>
<feature type="domain" description="FAM69 protein-kinase" evidence="6">
    <location>
        <begin position="169"/>
        <end position="350"/>
    </location>
</feature>
<feature type="transmembrane region" description="Helical" evidence="5">
    <location>
        <begin position="7"/>
        <end position="27"/>
    </location>
</feature>
<evidence type="ECO:0000256" key="1">
    <source>
        <dbReference type="ARBA" id="ARBA00004613"/>
    </source>
</evidence>
<dbReference type="InterPro" id="IPR022049">
    <property type="entry name" value="FAM69_kinase_dom"/>
</dbReference>
<keyword evidence="5" id="KW-0472">Membrane</keyword>
<dbReference type="PANTHER" id="PTHR32073:SF7">
    <property type="entry name" value="GH11358P"/>
    <property type="match status" value="1"/>
</dbReference>
<organism evidence="7">
    <name type="scientific">Graphocephala atropunctata</name>
    <dbReference type="NCBI Taxonomy" id="36148"/>
    <lineage>
        <taxon>Eukaryota</taxon>
        <taxon>Metazoa</taxon>
        <taxon>Ecdysozoa</taxon>
        <taxon>Arthropoda</taxon>
        <taxon>Hexapoda</taxon>
        <taxon>Insecta</taxon>
        <taxon>Pterygota</taxon>
        <taxon>Neoptera</taxon>
        <taxon>Paraneoptera</taxon>
        <taxon>Hemiptera</taxon>
        <taxon>Auchenorrhyncha</taxon>
        <taxon>Membracoidea</taxon>
        <taxon>Cicadellidae</taxon>
        <taxon>Cicadellinae</taxon>
        <taxon>Cicadellini</taxon>
        <taxon>Graphocephala</taxon>
    </lineage>
</organism>
<evidence type="ECO:0000313" key="7">
    <source>
        <dbReference type="EMBL" id="JAT19633.1"/>
    </source>
</evidence>
<dbReference type="PANTHER" id="PTHR32073">
    <property type="entry name" value="GH11358P"/>
    <property type="match status" value="1"/>
</dbReference>
<dbReference type="Pfam" id="PF12260">
    <property type="entry name" value="PIP49_C"/>
    <property type="match status" value="1"/>
</dbReference>
<dbReference type="EMBL" id="GEBQ01020344">
    <property type="protein sequence ID" value="JAT19633.1"/>
    <property type="molecule type" value="Transcribed_RNA"/>
</dbReference>
<keyword evidence="5" id="KW-1133">Transmembrane helix</keyword>
<name>A0A1B6L7C7_9HEMI</name>
<dbReference type="GO" id="GO:0005576">
    <property type="term" value="C:extracellular region"/>
    <property type="evidence" value="ECO:0007669"/>
    <property type="project" value="UniProtKB-SubCell"/>
</dbReference>
<dbReference type="InterPro" id="IPR020519">
    <property type="entry name" value="DIPK2A/B"/>
</dbReference>
<evidence type="ECO:0000256" key="2">
    <source>
        <dbReference type="ARBA" id="ARBA00006338"/>
    </source>
</evidence>
<sequence length="371" mass="42482">MYVLQKNIIGLLSLFLLVVGILLVFVYNNILVLDLASLANTNHCPLCYGMAMCICLGRGNFTLNSNHLWENVLSACSLSKSHIIFGKCAEDWVVVKKRALDLTENEVKFDHMSELLKSLDELNESHYDPQKFKCCPSHTKLVEYYIENVVEKENNMSDIYLNTFFMIHANMEPIIQQVTKDWAVAEYLGGCGDFTVWQYCGDTLTWVVPELDWMARSFIAKQLLQFAFNATFRHPRFSFYFTDMSPDNFAVSPEDEVRLVDLENVIVVDKYPEDPPENWEIQHESIHDESLNGFSFSAEEICSHQTSDMNVYSICQGILSENSDLIDGGLLHSPPEDMVDIKKMVRECISPPTGISRFDIAELMMETLNMR</sequence>
<evidence type="ECO:0000259" key="6">
    <source>
        <dbReference type="Pfam" id="PF12260"/>
    </source>
</evidence>